<comment type="cofactor">
    <cofactor evidence="2">
        <name>Mn(2+)</name>
        <dbReference type="ChEBI" id="CHEBI:29035"/>
    </cofactor>
</comment>
<dbReference type="PROSITE" id="PS51954">
    <property type="entry name" value="COV_N7_MTASE"/>
    <property type="match status" value="1"/>
</dbReference>
<evidence type="ECO:0000256" key="24">
    <source>
        <dbReference type="ARBA" id="ARBA00022670"/>
    </source>
</evidence>
<feature type="domain" description="ExoN" evidence="110">
    <location>
        <begin position="6005"/>
        <end position="6220"/>
    </location>
</feature>
<evidence type="ECO:0000256" key="86">
    <source>
        <dbReference type="PROSITE-ProRule" id="PRU01299"/>
    </source>
</evidence>
<feature type="domain" description="Peptidase C30" evidence="96">
    <location>
        <begin position="3285"/>
        <end position="3587"/>
    </location>
</feature>
<dbReference type="CDD" id="cd21161">
    <property type="entry name" value="NendoU_cv_Nsp15-like"/>
    <property type="match status" value="1"/>
</dbReference>
<dbReference type="InterPro" id="IPR018995">
    <property type="entry name" value="RNA_synth_NSP10_CoV"/>
</dbReference>
<dbReference type="GO" id="GO:0006508">
    <property type="term" value="P:proteolysis"/>
    <property type="evidence" value="ECO:0007669"/>
    <property type="project" value="UniProtKB-KW"/>
</dbReference>
<keyword evidence="27" id="KW-0548">Nucleotidyltransferase</keyword>
<evidence type="ECO:0000259" key="101">
    <source>
        <dbReference type="PROSITE" id="PS51944"/>
    </source>
</evidence>
<keyword evidence="31" id="KW-0547">Nucleotide-binding</keyword>
<evidence type="ECO:0000256" key="18">
    <source>
        <dbReference type="ARBA" id="ARBA00022557"/>
    </source>
</evidence>
<evidence type="ECO:0000256" key="26">
    <source>
        <dbReference type="ARBA" id="ARBA00022692"/>
    </source>
</evidence>
<keyword evidence="41 89" id="KW-0862">Zinc</keyword>
<evidence type="ECO:0000256" key="84">
    <source>
        <dbReference type="PROSITE-ProRule" id="PRU01294"/>
    </source>
</evidence>
<keyword evidence="52 92" id="KW-0472">Membrane</keyword>
<dbReference type="CDD" id="cd21732">
    <property type="entry name" value="betaCoV_PLPro"/>
    <property type="match status" value="1"/>
</dbReference>
<dbReference type="GO" id="GO:0008242">
    <property type="term" value="F:omega peptidase activity"/>
    <property type="evidence" value="ECO:0007669"/>
    <property type="project" value="InterPro"/>
</dbReference>
<dbReference type="GO" id="GO:0044220">
    <property type="term" value="C:host cell perinuclear region of cytoplasm"/>
    <property type="evidence" value="ECO:0007669"/>
    <property type="project" value="UniProtKB-SubCell"/>
</dbReference>
<evidence type="ECO:0000256" key="14">
    <source>
        <dbReference type="ARBA" id="ARBA00004407"/>
    </source>
</evidence>
<comment type="catalytic activity">
    <reaction evidence="75">
        <text>a 5'-end diphospho-ribonucleoside in mRNA + GTP + H(+) = a 5'-end (5'-triphosphoguanosine)-ribonucleoside in mRNA + diphosphate</text>
        <dbReference type="Rhea" id="RHEA:67012"/>
        <dbReference type="Rhea" id="RHEA-COMP:17165"/>
        <dbReference type="Rhea" id="RHEA-COMP:17166"/>
        <dbReference type="ChEBI" id="CHEBI:15378"/>
        <dbReference type="ChEBI" id="CHEBI:33019"/>
        <dbReference type="ChEBI" id="CHEBI:37565"/>
        <dbReference type="ChEBI" id="CHEBI:167616"/>
        <dbReference type="ChEBI" id="CHEBI:167617"/>
        <dbReference type="EC" id="2.7.7.50"/>
    </reaction>
    <physiologicalReaction direction="left-to-right" evidence="75">
        <dbReference type="Rhea" id="RHEA:67013"/>
    </physiologicalReaction>
</comment>
<evidence type="ECO:0000256" key="92">
    <source>
        <dbReference type="SAM" id="Phobius"/>
    </source>
</evidence>
<keyword evidence="53 90" id="KW-1015">Disulfide bond</keyword>
<dbReference type="CDD" id="cd21714">
    <property type="entry name" value="TM_Y_MHV-like_Nsp3_C"/>
    <property type="match status" value="1"/>
</dbReference>
<dbReference type="InterPro" id="IPR043174">
    <property type="entry name" value="NSP15_middle_sf"/>
</dbReference>
<dbReference type="InterPro" id="IPR047566">
    <property type="entry name" value="CoV_NSP3_Y"/>
</dbReference>
<dbReference type="Pfam" id="PF08715">
    <property type="entry name" value="CoV_peptidase"/>
    <property type="match status" value="1"/>
</dbReference>
<evidence type="ECO:0000259" key="103">
    <source>
        <dbReference type="PROSITE" id="PS51946"/>
    </source>
</evidence>
<dbReference type="GO" id="GO:0003727">
    <property type="term" value="F:single-stranded RNA binding"/>
    <property type="evidence" value="ECO:0007669"/>
    <property type="project" value="InterPro"/>
</dbReference>
<dbReference type="GO" id="GO:0000175">
    <property type="term" value="F:3'-5'-RNA exonuclease activity"/>
    <property type="evidence" value="ECO:0007669"/>
    <property type="project" value="InterPro"/>
</dbReference>
<name>A0A0K2RW50_9BETC</name>
<evidence type="ECO:0000259" key="113">
    <source>
        <dbReference type="PROSITE" id="PS51958"/>
    </source>
</evidence>
<feature type="domain" description="Ubiquitin-like" evidence="101">
    <location>
        <begin position="1569"/>
        <end position="1624"/>
    </location>
</feature>
<dbReference type="Pfam" id="PF01831">
    <property type="entry name" value="Peptidase_C16"/>
    <property type="match status" value="1"/>
</dbReference>
<evidence type="ECO:0000256" key="81">
    <source>
        <dbReference type="ARBA" id="ARBA00055628"/>
    </source>
</evidence>
<dbReference type="Pfam" id="PF20631">
    <property type="entry name" value="CoV_NSP13_1B"/>
    <property type="match status" value="1"/>
</dbReference>
<feature type="region of interest" description="ZF1" evidence="89">
    <location>
        <begin position="2425"/>
        <end position="2438"/>
    </location>
</feature>
<dbReference type="Gene3D" id="2.40.10.250">
    <property type="entry name" value="Replicase NSP9"/>
    <property type="match status" value="1"/>
</dbReference>
<feature type="domain" description="RdRp Nsp8 cofactor" evidence="107">
    <location>
        <begin position="3964"/>
        <end position="4160"/>
    </location>
</feature>
<feature type="region of interest" description="CoV-Y" evidence="89">
    <location>
        <begin position="2512"/>
        <end position="2788"/>
    </location>
</feature>
<dbReference type="GO" id="GO:0085034">
    <property type="term" value="P:symbiont-mediated suppression of host NF-kappaB cascade"/>
    <property type="evidence" value="ECO:0007669"/>
    <property type="project" value="UniProtKB-KW"/>
</dbReference>
<dbReference type="InterPro" id="IPR037227">
    <property type="entry name" value="EndoU-like"/>
</dbReference>
<dbReference type="InterPro" id="IPR044367">
    <property type="entry name" value="NSP6_betaCoV"/>
</dbReference>
<evidence type="ECO:0000256" key="36">
    <source>
        <dbReference type="ARBA" id="ARBA00022801"/>
    </source>
</evidence>
<dbReference type="PROSITE" id="PS51951">
    <property type="entry name" value="COV_NSP9_SSRNA_BD"/>
    <property type="match status" value="1"/>
</dbReference>
<comment type="function">
    <text evidence="63">Plays a role in viral RNA synthesis through two distinct activities. The N7-guanine methyltransferase activity plays a role in the formation of the cap structure GpppA-RNA. The proofreading exoribonuclease reduces the sensitivity of the virus to RNA mutagens during replication. This activity acts on both ssRNA and dsRNA in a 3'-5' direction.</text>
</comment>
<comment type="similarity">
    <text evidence="16 84">Belongs to the coronaviruses polyprotein 1ab family.</text>
</comment>
<evidence type="ECO:0000256" key="55">
    <source>
        <dbReference type="ARBA" id="ARBA00023208"/>
    </source>
</evidence>
<evidence type="ECO:0000259" key="105">
    <source>
        <dbReference type="PROSITE" id="PS51948"/>
    </source>
</evidence>
<evidence type="ECO:0000256" key="42">
    <source>
        <dbReference type="ARBA" id="ARBA00022839"/>
    </source>
</evidence>
<dbReference type="InterPro" id="IPR014822">
    <property type="entry name" value="NSP9_CoV"/>
</dbReference>
<evidence type="ECO:0000256" key="3">
    <source>
        <dbReference type="ARBA" id="ARBA00001946"/>
    </source>
</evidence>
<dbReference type="GO" id="GO:0039595">
    <property type="term" value="P:symbiont-mediated degradation of host mRNA"/>
    <property type="evidence" value="ECO:0007669"/>
    <property type="project" value="UniProtKB-UniRule"/>
</dbReference>
<dbReference type="InterPro" id="IPR027351">
    <property type="entry name" value="(+)RNA_virus_helicase_core_dom"/>
</dbReference>
<evidence type="ECO:0000256" key="25">
    <source>
        <dbReference type="ARBA" id="ARBA00022679"/>
    </source>
</evidence>
<feature type="transmembrane region" description="Helical" evidence="92">
    <location>
        <begin position="2793"/>
        <end position="2816"/>
    </location>
</feature>
<evidence type="ECO:0000256" key="90">
    <source>
        <dbReference type="PROSITE-ProRule" id="PRU01337"/>
    </source>
</evidence>
<comment type="function">
    <text evidence="80">Plays a role in the initial induction of autophagosomes from host endoplasmic reticulum. Later, limits the expansion of these phagosomes that are no longer able to deliver viral components to lysosomes.</text>
</comment>
<keyword evidence="24" id="KW-0645">Protease</keyword>
<dbReference type="GO" id="GO:0075523">
    <property type="term" value="P:viral translational frameshifting"/>
    <property type="evidence" value="ECO:0007669"/>
    <property type="project" value="UniProtKB-KW"/>
</dbReference>
<dbReference type="CDD" id="cd21593">
    <property type="entry name" value="HCoV_HKU1-like_RdRp"/>
    <property type="match status" value="1"/>
</dbReference>
<feature type="domain" description="N7-MTase" evidence="111">
    <location>
        <begin position="6229"/>
        <end position="6455"/>
    </location>
</feature>
<feature type="domain" description="NendoU" evidence="113">
    <location>
        <begin position="6679"/>
        <end position="6818"/>
    </location>
</feature>
<dbReference type="CDD" id="cd21901">
    <property type="entry name" value="alpha_betaCoV_Nsp10"/>
    <property type="match status" value="1"/>
</dbReference>
<dbReference type="GO" id="GO:0008270">
    <property type="term" value="F:zinc ion binding"/>
    <property type="evidence" value="ECO:0007669"/>
    <property type="project" value="UniProtKB-UniRule"/>
</dbReference>
<dbReference type="SUPFAM" id="SSF143076">
    <property type="entry name" value="Coronavirus NSP8-like"/>
    <property type="match status" value="1"/>
</dbReference>
<dbReference type="Pfam" id="PF01661">
    <property type="entry name" value="Macro"/>
    <property type="match status" value="1"/>
</dbReference>
<dbReference type="PROSITE" id="PS52000">
    <property type="entry name" value="COV_NSP12_IF"/>
    <property type="match status" value="1"/>
</dbReference>
<evidence type="ECO:0000256" key="65">
    <source>
        <dbReference type="ARBA" id="ARBA00034503"/>
    </source>
</evidence>
<evidence type="ECO:0000256" key="60">
    <source>
        <dbReference type="ARBA" id="ARBA00023280"/>
    </source>
</evidence>
<feature type="domain" description="CoV Nsp3 Y" evidence="121">
    <location>
        <begin position="2421"/>
        <end position="2788"/>
    </location>
</feature>
<dbReference type="InterPro" id="IPR043610">
    <property type="entry name" value="NSP6_CoV"/>
</dbReference>
<evidence type="ECO:0000256" key="80">
    <source>
        <dbReference type="ARBA" id="ARBA00049952"/>
    </source>
</evidence>
<comment type="subunit">
    <text evidence="65">Interacts with nsp12.</text>
</comment>
<comment type="catalytic activity">
    <reaction evidence="74">
        <text>a 5'-end (5'-triphosphoguanosine)-ribonucleoside in mRNA + S-adenosyl-L-methionine = a 5'-end (N(7)-methyl 5'-triphosphoguanosine)-ribonucleoside in mRNA + S-adenosyl-L-homocysteine</text>
        <dbReference type="Rhea" id="RHEA:67008"/>
        <dbReference type="Rhea" id="RHEA-COMP:17166"/>
        <dbReference type="Rhea" id="RHEA-COMP:17167"/>
        <dbReference type="ChEBI" id="CHEBI:57856"/>
        <dbReference type="ChEBI" id="CHEBI:59789"/>
        <dbReference type="ChEBI" id="CHEBI:156461"/>
        <dbReference type="ChEBI" id="CHEBI:167617"/>
        <dbReference type="EC" id="2.1.1.56"/>
    </reaction>
    <physiologicalReaction direction="left-to-right" evidence="74">
        <dbReference type="Rhea" id="RHEA:67009"/>
    </physiologicalReaction>
</comment>
<dbReference type="PROSITE" id="PS51948">
    <property type="entry name" value="COV_NSP12_RDRP"/>
    <property type="match status" value="1"/>
</dbReference>
<dbReference type="InterPro" id="IPR043177">
    <property type="entry name" value="PLpro_N_sf_CoV"/>
</dbReference>
<dbReference type="PROSITE" id="PS51943">
    <property type="entry name" value="COV_NSP3A_UBL"/>
    <property type="match status" value="1"/>
</dbReference>
<feature type="binding site" evidence="86">
    <location>
        <begin position="6264"/>
        <end position="6270"/>
    </location>
    <ligand>
        <name>S-adenosyl-L-methionine</name>
        <dbReference type="ChEBI" id="CHEBI:59789"/>
    </ligand>
</feature>
<dbReference type="CDD" id="cd21524">
    <property type="entry name" value="DPUP_MHV_Nsp3"/>
    <property type="match status" value="1"/>
</dbReference>
<evidence type="ECO:0000256" key="47">
    <source>
        <dbReference type="ARBA" id="ARBA00022884"/>
    </source>
</evidence>
<dbReference type="InterPro" id="IPR043613">
    <property type="entry name" value="CoV_NSP2_C"/>
</dbReference>
<dbReference type="InterPro" id="IPR044322">
    <property type="entry name" value="NSP15_M_alpha_beta_CoV"/>
</dbReference>
<feature type="domain" description="Nsp4C" evidence="103">
    <location>
        <begin position="3187"/>
        <end position="3284"/>
    </location>
</feature>
<dbReference type="PROSITE" id="PS51944">
    <property type="entry name" value="COV_NSP3D_UBL"/>
    <property type="match status" value="1"/>
</dbReference>
<dbReference type="InterPro" id="IPR043503">
    <property type="entry name" value="PLpro_palm_finger_dom_CoV"/>
</dbReference>
<evidence type="ECO:0000256" key="78">
    <source>
        <dbReference type="ARBA" id="ARBA00047995"/>
    </source>
</evidence>
<dbReference type="PROSITE" id="PS51953">
    <property type="entry name" value="NIV_EXON"/>
    <property type="match status" value="1"/>
</dbReference>
<dbReference type="GO" id="GO:0003968">
    <property type="term" value="F:RNA-directed RNA polymerase activity"/>
    <property type="evidence" value="ECO:0007669"/>
    <property type="project" value="UniProtKB-KW"/>
</dbReference>
<dbReference type="SUPFAM" id="SSF53335">
    <property type="entry name" value="S-adenosyl-L-methionine-dependent methyltransferases"/>
    <property type="match status" value="1"/>
</dbReference>
<feature type="domain" description="CoV Nsp2 N-terminal" evidence="118">
    <location>
        <begin position="248"/>
        <end position="512"/>
    </location>
</feature>
<dbReference type="PROSITE" id="PS51989">
    <property type="entry name" value="COV_NSP2_N"/>
    <property type="match status" value="1"/>
</dbReference>
<reference evidence="125" key="1">
    <citation type="journal article" date="2015" name="Arch. Virol.">
        <title>Complete genome analysis of equine coronavirus isolated in Japan.</title>
        <authorList>
            <person name="Nemoto M."/>
            <person name="Oue Y."/>
            <person name="Murakami S."/>
            <person name="Kanno T."/>
            <person name="Bannai H."/>
            <person name="Tsujimura K."/>
            <person name="Yamanaka T."/>
            <person name="Kondo T."/>
        </authorList>
    </citation>
    <scope>NUCLEOTIDE SEQUENCE [LARGE SCALE GENOMIC DNA]</scope>
    <source>
        <strain evidence="125">Tokachi09</strain>
    </source>
</reference>
<keyword evidence="23" id="KW-1130">Modulation of host ubiquitin pathway by virus</keyword>
<evidence type="ECO:0000259" key="117">
    <source>
        <dbReference type="PROSITE" id="PS51963"/>
    </source>
</evidence>
<dbReference type="InterPro" id="IPR044330">
    <property type="entry name" value="NSP15_alpha_betaCoV_N"/>
</dbReference>
<dbReference type="GO" id="GO:0004483">
    <property type="term" value="F:methyltransferase cap1 activity"/>
    <property type="evidence" value="ECO:0007669"/>
    <property type="project" value="UniProtKB-EC"/>
</dbReference>
<keyword evidence="60 88" id="KW-0899">Viral immunoevasion</keyword>
<dbReference type="GO" id="GO:0004484">
    <property type="term" value="F:mRNA guanylyltransferase activity"/>
    <property type="evidence" value="ECO:0007669"/>
    <property type="project" value="UniProtKB-EC"/>
</dbReference>
<evidence type="ECO:0000256" key="66">
    <source>
        <dbReference type="ARBA" id="ARBA00034506"/>
    </source>
</evidence>
<dbReference type="InterPro" id="IPR044384">
    <property type="entry name" value="NSP2_MHV-like"/>
</dbReference>
<feature type="domain" description="AV-Nsp11N/CoV-Nsp15M" evidence="115">
    <location>
        <begin position="6517"/>
        <end position="6637"/>
    </location>
</feature>
<feature type="region of interest" description="Y4" evidence="89">
    <location>
        <begin position="2688"/>
        <end position="2788"/>
    </location>
</feature>
<evidence type="ECO:0000256" key="7">
    <source>
        <dbReference type="ARBA" id="ARBA00002840"/>
    </source>
</evidence>
<evidence type="ECO:0000259" key="106">
    <source>
        <dbReference type="PROSITE" id="PS51949"/>
    </source>
</evidence>
<evidence type="ECO:0000259" key="120">
    <source>
        <dbReference type="PROSITE" id="PS51991"/>
    </source>
</evidence>
<dbReference type="InterPro" id="IPR043504">
    <property type="entry name" value="Peptidase_S1_PA_chymotrypsin"/>
</dbReference>
<dbReference type="CDD" id="cd21473">
    <property type="entry name" value="cv_Nsp4_TM"/>
    <property type="match status" value="1"/>
</dbReference>
<evidence type="ECO:0000259" key="116">
    <source>
        <dbReference type="PROSITE" id="PS51962"/>
    </source>
</evidence>
<dbReference type="InterPro" id="IPR046436">
    <property type="entry name" value="NIV_EXON"/>
</dbReference>
<dbReference type="InterPro" id="IPR043615">
    <property type="entry name" value="NSP2_N_CoV"/>
</dbReference>
<feature type="transmembrane region" description="Helical" evidence="92">
    <location>
        <begin position="3628"/>
        <end position="3646"/>
    </location>
</feature>
<comment type="catalytic activity">
    <reaction evidence="78">
        <text>ATP + H2O = ADP + phosphate + H(+)</text>
        <dbReference type="Rhea" id="RHEA:13065"/>
        <dbReference type="ChEBI" id="CHEBI:15377"/>
        <dbReference type="ChEBI" id="CHEBI:15378"/>
        <dbReference type="ChEBI" id="CHEBI:30616"/>
        <dbReference type="ChEBI" id="CHEBI:43474"/>
        <dbReference type="ChEBI" id="CHEBI:456216"/>
        <dbReference type="EC" id="3.6.4.12"/>
    </reaction>
</comment>
<feature type="active site" evidence="87">
    <location>
        <position position="6724"/>
    </location>
</feature>
<evidence type="ECO:0000256" key="45">
    <source>
        <dbReference type="ARBA" id="ARBA00022870"/>
    </source>
</evidence>
<evidence type="ECO:0000256" key="51">
    <source>
        <dbReference type="ARBA" id="ARBA00023050"/>
    </source>
</evidence>
<dbReference type="Gene3D" id="3.10.20.350">
    <property type="match status" value="1"/>
</dbReference>
<comment type="function">
    <text evidence="76">Plays a role in viral transcription/replication and prevents the simultaneous activation of host cell dsRNA sensors, such as MDA5/IFIH1, OAS, and PKR. Acts by degrading the 5'-polyuridines generated during replication of the poly(A) region of viral genomic and subgenomic RNAs. Catalyzes a two-step reaction in which a 2'3'-cyclic phosphate (2'3'-cP) is first generated by 2'-O transesterification, which is then hydrolyzed to a 3'-phosphate (3'-P). If not degraded, poly(U) RNA would hybridize with poly(A) RNA tails and activate host dsRNA sensors.</text>
</comment>
<dbReference type="GO" id="GO:0005524">
    <property type="term" value="F:ATP binding"/>
    <property type="evidence" value="ECO:0007669"/>
    <property type="project" value="UniProtKB-KW"/>
</dbReference>
<dbReference type="PROSITE" id="PS51653">
    <property type="entry name" value="CV_ZBD"/>
    <property type="match status" value="1"/>
</dbReference>
<evidence type="ECO:0000256" key="73">
    <source>
        <dbReference type="ARBA" id="ARBA00043928"/>
    </source>
</evidence>
<dbReference type="InterPro" id="IPR046443">
    <property type="entry name" value="a/bCoV_NSP1_glob"/>
</dbReference>
<keyword evidence="46" id="KW-1127">Modulation of host ubiquitin pathway by viral deubiquitinase</keyword>
<dbReference type="Pfam" id="PF19216">
    <property type="entry name" value="CoV_NSP15_M"/>
    <property type="match status" value="1"/>
</dbReference>
<keyword evidence="45" id="KW-1043">Host membrane</keyword>
<feature type="active site" evidence="85">
    <location>
        <position position="6025"/>
    </location>
</feature>
<keyword evidence="26 92" id="KW-0812">Transmembrane</keyword>
<dbReference type="Gene3D" id="3.40.50.11020">
    <property type="entry name" value="Replicase polyprotein, nucleic acid-binding domain"/>
    <property type="match status" value="1"/>
</dbReference>
<evidence type="ECO:0000259" key="96">
    <source>
        <dbReference type="PROSITE" id="PS51442"/>
    </source>
</evidence>
<dbReference type="InterPro" id="IPR048673">
    <property type="entry name" value="NSP13_stalk_CoV"/>
</dbReference>
<evidence type="ECO:0000256" key="88">
    <source>
        <dbReference type="PROSITE-ProRule" id="PRU01308"/>
    </source>
</evidence>
<keyword evidence="51" id="KW-1072">Activation of host autophagy by virus</keyword>
<dbReference type="SUPFAM" id="SSF52540">
    <property type="entry name" value="P-loop containing nucleoside triphosphate hydrolases"/>
    <property type="match status" value="1"/>
</dbReference>
<comment type="function">
    <text evidence="7">Methyltransferase that mediates mRNA cap 2'-O-ribose methylation to the 5'-cap structure of viral mRNAs. N7-methyl guanosine cap is a prerequisite for binding of nsp16. Therefore plays an essential role in viral mRNAs cap methylation which is essential to evade immune system.</text>
</comment>
<dbReference type="Pfam" id="PF05409">
    <property type="entry name" value="Peptidase_C30"/>
    <property type="match status" value="1"/>
</dbReference>
<evidence type="ECO:0000256" key="22">
    <source>
        <dbReference type="ARBA" id="ARBA00022632"/>
    </source>
</evidence>
<dbReference type="PROSITE" id="PS51994">
    <property type="entry name" value="BCOV_NSP3E_G2M"/>
    <property type="match status" value="1"/>
</dbReference>
<dbReference type="InterPro" id="IPR046435">
    <property type="entry name" value="N7_MTase_CoV"/>
</dbReference>
<evidence type="ECO:0000259" key="99">
    <source>
        <dbReference type="PROSITE" id="PS51942"/>
    </source>
</evidence>
<dbReference type="PROSITE" id="PS51958">
    <property type="entry name" value="NENDOU"/>
    <property type="match status" value="1"/>
</dbReference>
<dbReference type="SUPFAM" id="SSF56672">
    <property type="entry name" value="DNA/RNA polymerases"/>
    <property type="match status" value="1"/>
</dbReference>
<dbReference type="Pfam" id="PF06460">
    <property type="entry name" value="CoV_Methyltr_2"/>
    <property type="match status" value="1"/>
</dbReference>
<keyword evidence="39 88" id="KW-1193">Eukaryotic host translation shutoff by virus</keyword>
<dbReference type="Gene3D" id="2.60.120.1680">
    <property type="match status" value="1"/>
</dbReference>
<feature type="active site" evidence="87">
    <location>
        <position position="6709"/>
    </location>
</feature>
<feature type="domain" description="Nidovirus-type SAM-dependent 2'-O-MTase" evidence="112">
    <location>
        <begin position="6823"/>
        <end position="7117"/>
    </location>
</feature>
<dbReference type="GO" id="GO:0016829">
    <property type="term" value="F:lyase activity"/>
    <property type="evidence" value="ECO:0007669"/>
    <property type="project" value="UniProtKB-KW"/>
</dbReference>
<dbReference type="InterPro" id="IPR036499">
    <property type="entry name" value="NSP9_sf_CoV"/>
</dbReference>
<evidence type="ECO:0000256" key="70">
    <source>
        <dbReference type="ARBA" id="ARBA00034512"/>
    </source>
</evidence>
<dbReference type="CDD" id="cd21659">
    <property type="entry name" value="betaCoV_Nsp14"/>
    <property type="match status" value="1"/>
</dbReference>
<dbReference type="GO" id="GO:0039694">
    <property type="term" value="P:viral RNA genome replication"/>
    <property type="evidence" value="ECO:0007669"/>
    <property type="project" value="InterPro"/>
</dbReference>
<evidence type="ECO:0000259" key="108">
    <source>
        <dbReference type="PROSITE" id="PS51951"/>
    </source>
</evidence>
<dbReference type="Gene3D" id="1.10.8.370">
    <property type="entry name" value="nsp7 replicase"/>
    <property type="match status" value="1"/>
</dbReference>
<dbReference type="InterPro" id="IPR043608">
    <property type="entry name" value="CoV_NSP15_M"/>
</dbReference>
<evidence type="ECO:0000256" key="75">
    <source>
        <dbReference type="ARBA" id="ARBA00044624"/>
    </source>
</evidence>
<evidence type="ECO:0000256" key="31">
    <source>
        <dbReference type="ARBA" id="ARBA00022741"/>
    </source>
</evidence>
<dbReference type="Gene3D" id="3.40.50.300">
    <property type="entry name" value="P-loop containing nucleotide triphosphate hydrolases"/>
    <property type="match status" value="2"/>
</dbReference>
<evidence type="ECO:0000256" key="12">
    <source>
        <dbReference type="ARBA" id="ARBA00003443"/>
    </source>
</evidence>
<keyword evidence="56" id="KW-0464">Manganese</keyword>
<keyword evidence="48" id="KW-0693">Viral RNA replication</keyword>
<dbReference type="Gene3D" id="3.40.220.10">
    <property type="entry name" value="Leucine Aminopeptidase, subunit E, domain 1"/>
    <property type="match status" value="1"/>
</dbReference>
<dbReference type="CDD" id="cd21401">
    <property type="entry name" value="ZBD_cv_Nsp13-like"/>
    <property type="match status" value="1"/>
</dbReference>
<comment type="subunit">
    <text evidence="71">Interacts with nsp7, nsp13 and nsp12 to form the replication-transcription complex (RTC): nsp12, nsp7, two subunits of nsp8, and up to two subunits of nsp13.</text>
</comment>
<dbReference type="InterPro" id="IPR043612">
    <property type="entry name" value="CoV_NSP4_N"/>
</dbReference>
<comment type="catalytic activity">
    <reaction evidence="77">
        <text>ATP + H2O = ADP + phosphate + H(+)</text>
        <dbReference type="Rhea" id="RHEA:13065"/>
        <dbReference type="ChEBI" id="CHEBI:15377"/>
        <dbReference type="ChEBI" id="CHEBI:15378"/>
        <dbReference type="ChEBI" id="CHEBI:30616"/>
        <dbReference type="ChEBI" id="CHEBI:43474"/>
        <dbReference type="ChEBI" id="CHEBI:456216"/>
        <dbReference type="EC" id="3.6.4.13"/>
    </reaction>
</comment>
<evidence type="ECO:0000259" key="94">
    <source>
        <dbReference type="PROSITE" id="PS51124"/>
    </source>
</evidence>
<evidence type="ECO:0000259" key="100">
    <source>
        <dbReference type="PROSITE" id="PS51943"/>
    </source>
</evidence>
<dbReference type="InterPro" id="IPR044381">
    <property type="entry name" value="NSP3_DPUP_MHV"/>
</dbReference>
<evidence type="ECO:0000256" key="40">
    <source>
        <dbReference type="ARBA" id="ARBA00022830"/>
    </source>
</evidence>
<evidence type="ECO:0000256" key="27">
    <source>
        <dbReference type="ARBA" id="ARBA00022695"/>
    </source>
</evidence>
<keyword evidence="36 87" id="KW-0378">Hydrolase</keyword>
<feature type="domain" description="Nsp15 N-terminal oligomerization" evidence="114">
    <location>
        <begin position="6456"/>
        <end position="6516"/>
    </location>
</feature>
<feature type="transmembrane region" description="Helical" evidence="92">
    <location>
        <begin position="2355"/>
        <end position="2374"/>
    </location>
</feature>
<dbReference type="InterPro" id="IPR027352">
    <property type="entry name" value="NSP13_ZBD_CoV-like"/>
</dbReference>
<evidence type="ECO:0000256" key="53">
    <source>
        <dbReference type="ARBA" id="ARBA00023157"/>
    </source>
</evidence>
<dbReference type="Gene3D" id="1.10.1840.10">
    <property type="entry name" value="main proteinase (3clpro) structure, domain 3"/>
    <property type="match status" value="1"/>
</dbReference>
<keyword evidence="30" id="KW-0677">Repeat</keyword>
<dbReference type="GO" id="GO:0004519">
    <property type="term" value="F:endonuclease activity"/>
    <property type="evidence" value="ECO:0007669"/>
    <property type="project" value="UniProtKB-UniRule"/>
</dbReference>
<evidence type="ECO:0000256" key="19">
    <source>
        <dbReference type="ARBA" id="ARBA00022581"/>
    </source>
</evidence>
<dbReference type="CDD" id="cd21167">
    <property type="entry name" value="M_alpha_beta_cv_Nsp15-like"/>
    <property type="match status" value="1"/>
</dbReference>
<keyword evidence="29 89" id="KW-0479">Metal-binding</keyword>
<dbReference type="Pfam" id="PF19217">
    <property type="entry name" value="CoV_NSP4_N"/>
    <property type="match status" value="1"/>
</dbReference>
<proteinExistence type="inferred from homology"/>
<dbReference type="Pfam" id="PF00680">
    <property type="entry name" value="RdRP_1"/>
    <property type="match status" value="1"/>
</dbReference>
<evidence type="ECO:0000256" key="48">
    <source>
        <dbReference type="ARBA" id="ARBA00022953"/>
    </source>
</evidence>
<keyword evidence="44" id="KW-1100">Inhibition of host NF-kappa-B by virus</keyword>
<comment type="function">
    <text evidence="11">The replicase polyprotein of coronaviruses is a multifunctional protein: it contains the activities necessary for the transcription of negative stranded RNA, leader RNA, subgenomic mRNAs and progeny virion RNA as well as proteinases responsible for the cleavage of the polyprotein into functional products.</text>
</comment>
<evidence type="ECO:0000259" key="110">
    <source>
        <dbReference type="PROSITE" id="PS51953"/>
    </source>
</evidence>
<dbReference type="PROSITE" id="PS51960">
    <property type="entry name" value="COV_NSP15_NTD"/>
    <property type="match status" value="1"/>
</dbReference>
<comment type="function">
    <text evidence="10">May play a role in the modulation of host cell survival signaling pathway by interacting with host PHB and PHB2. Indeed, these two proteins play a role in maintaining the functional integrity of the mitochondria and protecting cells from various stresses.</text>
</comment>
<dbReference type="Gene3D" id="3.30.160.820">
    <property type="entry name" value="Nsp15 N-terminal domain-like"/>
    <property type="match status" value="1"/>
</dbReference>
<dbReference type="PROSITE" id="PS51955">
    <property type="entry name" value="NIV_2_O_MTASE"/>
    <property type="match status" value="1"/>
</dbReference>
<dbReference type="InterPro" id="IPR043502">
    <property type="entry name" value="DNA/RNA_pol_sf"/>
</dbReference>
<dbReference type="InterPro" id="IPR027417">
    <property type="entry name" value="P-loop_NTPase"/>
</dbReference>
<dbReference type="InterPro" id="IPR043606">
    <property type="entry name" value="CoV_NSP15_N"/>
</dbReference>
<dbReference type="GO" id="GO:0039579">
    <property type="term" value="P:symbiont-mediated suppression of host ISG15-protein conjugation"/>
    <property type="evidence" value="ECO:0007669"/>
    <property type="project" value="UniProtKB-KW"/>
</dbReference>
<dbReference type="PROSITE" id="PS51947">
    <property type="entry name" value="NIRAN"/>
    <property type="match status" value="1"/>
</dbReference>
<dbReference type="Pfam" id="PF22104">
    <property type="entry name" value="MHV_Nsp3_DPUP"/>
    <property type="match status" value="1"/>
</dbReference>
<dbReference type="InterPro" id="IPR009461">
    <property type="entry name" value="NSP16_CoV-like"/>
</dbReference>
<comment type="catalytic activity">
    <reaction evidence="79">
        <text>a 5'-end (N(7)-methyl 5'-triphosphoguanosine)-ribonucleoside in mRNA + S-adenosyl-L-methionine = a 5'-end (N(7)-methyl 5'-triphosphoguanosine)-(2'-O-methyl-ribonucleoside) in mRNA + S-adenosyl-L-homocysteine + H(+)</text>
        <dbReference type="Rhea" id="RHEA:67020"/>
        <dbReference type="Rhea" id="RHEA-COMP:17167"/>
        <dbReference type="Rhea" id="RHEA-COMP:17168"/>
        <dbReference type="ChEBI" id="CHEBI:15378"/>
        <dbReference type="ChEBI" id="CHEBI:57856"/>
        <dbReference type="ChEBI" id="CHEBI:59789"/>
        <dbReference type="ChEBI" id="CHEBI:156461"/>
        <dbReference type="ChEBI" id="CHEBI:167609"/>
        <dbReference type="EC" id="2.1.1.57"/>
    </reaction>
</comment>
<dbReference type="GO" id="GO:0003724">
    <property type="term" value="F:RNA helicase activity"/>
    <property type="evidence" value="ECO:0007669"/>
    <property type="project" value="UniProtKB-EC"/>
</dbReference>
<feature type="domain" description="Macro" evidence="95">
    <location>
        <begin position="1271"/>
        <end position="1442"/>
    </location>
</feature>
<feature type="domain" description="Ubiquitin-like" evidence="100">
    <location>
        <begin position="847"/>
        <end position="959"/>
    </location>
</feature>
<keyword evidence="28 85" id="KW-0540">Nuclease</keyword>
<dbReference type="SUPFAM" id="SSF159936">
    <property type="entry name" value="NSP3A-like"/>
    <property type="match status" value="1"/>
</dbReference>
<dbReference type="PROSITE" id="PS50507">
    <property type="entry name" value="RDRP_SSRNA_POS"/>
    <property type="match status" value="1"/>
</dbReference>
<feature type="domain" description="CoV Nsp2 middle" evidence="119">
    <location>
        <begin position="522"/>
        <end position="711"/>
    </location>
</feature>
<dbReference type="InterPro" id="IPR044315">
    <property type="entry name" value="NSP14_betaCoV"/>
</dbReference>
<dbReference type="GO" id="GO:0004843">
    <property type="term" value="F:cysteine-type deubiquitinase activity"/>
    <property type="evidence" value="ECO:0007669"/>
    <property type="project" value="UniProtKB-EC"/>
</dbReference>
<dbReference type="InterPro" id="IPR038083">
    <property type="entry name" value="NSP3A-like"/>
</dbReference>
<evidence type="ECO:0000259" key="109">
    <source>
        <dbReference type="PROSITE" id="PS51952"/>
    </source>
</evidence>
<evidence type="ECO:0000256" key="74">
    <source>
        <dbReference type="ARBA" id="ARBA00044617"/>
    </source>
</evidence>
<feature type="transmembrane region" description="Helical" evidence="92">
    <location>
        <begin position="3101"/>
        <end position="3122"/>
    </location>
</feature>
<dbReference type="Gene3D" id="6.10.140.2090">
    <property type="match status" value="1"/>
</dbReference>
<dbReference type="InterPro" id="IPR043178">
    <property type="entry name" value="PLpro_thumb_sf_CoV"/>
</dbReference>
<evidence type="ECO:0000256" key="33">
    <source>
        <dbReference type="ARBA" id="ARBA00022759"/>
    </source>
</evidence>
<dbReference type="InterPro" id="IPR014828">
    <property type="entry name" value="NSP7_CoV"/>
</dbReference>
<evidence type="ECO:0000256" key="23">
    <source>
        <dbReference type="ARBA" id="ARBA00022662"/>
    </source>
</evidence>
<dbReference type="PROSITE" id="PS51992">
    <property type="entry name" value="COV_NSP3_Y"/>
    <property type="match status" value="1"/>
</dbReference>
<dbReference type="InterPro" id="IPR007094">
    <property type="entry name" value="RNA-dir_pol_PSvirus"/>
</dbReference>
<feature type="region of interest" description="GpppA-binding" evidence="86">
    <location>
        <begin position="6342"/>
        <end position="6356"/>
    </location>
</feature>
<accession>A0A0K2RW50</accession>
<dbReference type="Gene3D" id="2.40.10.10">
    <property type="entry name" value="Trypsin-like serine proteases"/>
    <property type="match status" value="2"/>
</dbReference>
<dbReference type="SUPFAM" id="SSF52949">
    <property type="entry name" value="Macro domain-like"/>
    <property type="match status" value="1"/>
</dbReference>
<evidence type="ECO:0000256" key="57">
    <source>
        <dbReference type="ARBA" id="ARBA00023239"/>
    </source>
</evidence>
<feature type="domain" description="RdRp Nsp7 cofactor" evidence="106">
    <location>
        <begin position="3875"/>
        <end position="3963"/>
    </location>
</feature>
<feature type="transmembrane region" description="Helical" evidence="92">
    <location>
        <begin position="3653"/>
        <end position="3674"/>
    </location>
</feature>
<dbReference type="PROSITE" id="PS51961">
    <property type="entry name" value="AV_NSP11N_COV_NSP15M"/>
    <property type="match status" value="1"/>
</dbReference>
<feature type="domain" description="BetaCoV Nsp1 C-terminal" evidence="117">
    <location>
        <begin position="209"/>
        <end position="244"/>
    </location>
</feature>
<evidence type="ECO:0000259" key="119">
    <source>
        <dbReference type="PROSITE" id="PS51990"/>
    </source>
</evidence>
<evidence type="ECO:0000259" key="118">
    <source>
        <dbReference type="PROSITE" id="PS51989"/>
    </source>
</evidence>
<comment type="subunit">
    <text evidence="67">Interacts with nsp8 and nsp12 to form the replication-transcription complex (RTC): nsp12, nsp7, two subunits of nsp8, and up to two subunits of nsp13.</text>
</comment>
<evidence type="ECO:0000256" key="37">
    <source>
        <dbReference type="ARBA" id="ARBA00022806"/>
    </source>
</evidence>
<dbReference type="InterPro" id="IPR046442">
    <property type="entry name" value="bCoV_NSP1_C"/>
</dbReference>
<dbReference type="CDD" id="cd21557">
    <property type="entry name" value="Macro_X_Nsp3-like"/>
    <property type="match status" value="1"/>
</dbReference>
<feature type="transmembrane region" description="Helical" evidence="92">
    <location>
        <begin position="3793"/>
        <end position="3812"/>
    </location>
</feature>
<comment type="subcellular location">
    <subcellularLocation>
        <location evidence="14">Host cytoplasm</location>
        <location evidence="14">Host perinuclear region</location>
    </subcellularLocation>
    <subcellularLocation>
        <location evidence="15">Host endoplasmic reticulum-Golgi intermediate compartment</location>
    </subcellularLocation>
    <subcellularLocation>
        <location evidence="13">Host membrane</location>
        <topology evidence="13">Multi-pass membrane protein</topology>
    </subcellularLocation>
</comment>
<evidence type="ECO:0000256" key="9">
    <source>
        <dbReference type="ARBA" id="ARBA00003070"/>
    </source>
</evidence>
<evidence type="ECO:0000256" key="11">
    <source>
        <dbReference type="ARBA" id="ARBA00003368"/>
    </source>
</evidence>
<keyword evidence="57" id="KW-0456">Lyase</keyword>
<dbReference type="InterPro" id="IPR042515">
    <property type="entry name" value="NSP15_N_CoV"/>
</dbReference>
<keyword evidence="33 87" id="KW-0255">Endonuclease</keyword>
<evidence type="ECO:0000256" key="79">
    <source>
        <dbReference type="ARBA" id="ARBA00049042"/>
    </source>
</evidence>
<dbReference type="InterPro" id="IPR032505">
    <property type="entry name" value="CoV_NSP4_C"/>
</dbReference>
<evidence type="ECO:0000256" key="52">
    <source>
        <dbReference type="ARBA" id="ARBA00023136"/>
    </source>
</evidence>
<dbReference type="GO" id="GO:0039502">
    <property type="term" value="P:symbiont-mediated suppression of host type I interferon-mediated signaling pathway"/>
    <property type="evidence" value="ECO:0007669"/>
    <property type="project" value="UniProtKB-UniRule"/>
</dbReference>
<evidence type="ECO:0000256" key="63">
    <source>
        <dbReference type="ARBA" id="ARBA00034456"/>
    </source>
</evidence>
<dbReference type="Gene3D" id="3.30.70.3540">
    <property type="entry name" value="Nsp8 replicase, head domain"/>
    <property type="match status" value="1"/>
</dbReference>
<evidence type="ECO:0000256" key="50">
    <source>
        <dbReference type="ARBA" id="ARBA00022995"/>
    </source>
</evidence>
<evidence type="ECO:0000256" key="58">
    <source>
        <dbReference type="ARBA" id="ARBA00023247"/>
    </source>
</evidence>
<keyword evidence="40 88" id="KW-1114">Inhibition of host interferon signaling pathway by virus</keyword>
<keyword evidence="20 86" id="KW-0489">Methyltransferase</keyword>
<evidence type="ECO:0000256" key="38">
    <source>
        <dbReference type="ARBA" id="ARBA00022807"/>
    </source>
</evidence>
<dbReference type="PROSITE" id="PS51946">
    <property type="entry name" value="COV_NSP4C"/>
    <property type="match status" value="1"/>
</dbReference>
<feature type="domain" description="Peptidase C16" evidence="94">
    <location>
        <begin position="1638"/>
        <end position="1899"/>
    </location>
</feature>
<dbReference type="InterPro" id="IPR044863">
    <property type="entry name" value="NIRAN"/>
</dbReference>
<dbReference type="GO" id="GO:0004197">
    <property type="term" value="F:cysteine-type endopeptidase activity"/>
    <property type="evidence" value="ECO:0007669"/>
    <property type="project" value="InterPro"/>
</dbReference>
<dbReference type="InterPro" id="IPR037230">
    <property type="entry name" value="NSP8_sf_CoV"/>
</dbReference>
<dbReference type="InterPro" id="IPR048672">
    <property type="entry name" value="NSP13_ZBD_CoV"/>
</dbReference>
<dbReference type="InterPro" id="IPR050534">
    <property type="entry name" value="Coronavir_polyprotein_1ab"/>
</dbReference>
<dbReference type="InterPro" id="IPR032592">
    <property type="entry name" value="NSP3_NAB_bCoV"/>
</dbReference>
<feature type="domain" description="ExoN/MTase coactivator" evidence="109">
    <location>
        <begin position="4271"/>
        <end position="4408"/>
    </location>
</feature>
<dbReference type="CDD" id="cd21831">
    <property type="entry name" value="betaCoV_Nsp8"/>
    <property type="match status" value="1"/>
</dbReference>
<dbReference type="PROSITE" id="PS51963">
    <property type="entry name" value="BCOV_NSP1_C"/>
    <property type="match status" value="1"/>
</dbReference>
<dbReference type="InterPro" id="IPR047573">
    <property type="entry name" value="CoV_NSP2_M"/>
</dbReference>
<feature type="transmembrane region" description="Helical" evidence="92">
    <location>
        <begin position="3162"/>
        <end position="3183"/>
    </location>
</feature>
<dbReference type="GO" id="GO:0039520">
    <property type="term" value="P:symbiont-mediated activation of host autophagy"/>
    <property type="evidence" value="ECO:0007669"/>
    <property type="project" value="UniProtKB-KW"/>
</dbReference>
<dbReference type="InterPro" id="IPR046441">
    <property type="entry name" value="RdRp_CoV"/>
</dbReference>
<keyword evidence="37" id="KW-0347">Helicase</keyword>
<dbReference type="CDD" id="cd21879">
    <property type="entry name" value="MHV-like_Nsp1"/>
    <property type="match status" value="1"/>
</dbReference>
<dbReference type="Pfam" id="PF06478">
    <property type="entry name" value="CoV_RPol_N"/>
    <property type="match status" value="1"/>
</dbReference>
<dbReference type="PANTHER" id="PTHR43788:SF16">
    <property type="entry name" value="HELICASE WITH ZINC FINGER 2"/>
    <property type="match status" value="1"/>
</dbReference>
<dbReference type="CDD" id="cd21722">
    <property type="entry name" value="betaCoV_Nsp13-helicase"/>
    <property type="match status" value="1"/>
</dbReference>
<evidence type="ECO:0000256" key="68">
    <source>
        <dbReference type="ARBA" id="ARBA00034508"/>
    </source>
</evidence>
<dbReference type="Pfam" id="PF09401">
    <property type="entry name" value="CoV_NSP10"/>
    <property type="match status" value="1"/>
</dbReference>
<feature type="domain" description="NiRAN" evidence="104">
    <location>
        <begin position="4413"/>
        <end position="4668"/>
    </location>
</feature>
<comment type="subunit">
    <text evidence="62">Interacts with host PHB and PHB2.</text>
</comment>
<feature type="domain" description="Nucleic acid-binding" evidence="102">
    <location>
        <begin position="1913"/>
        <end position="2014"/>
    </location>
</feature>
<dbReference type="Pfam" id="PF11963">
    <property type="entry name" value="B-CoV_A_NSP1"/>
    <property type="match status" value="1"/>
</dbReference>
<dbReference type="InterPro" id="IPR029063">
    <property type="entry name" value="SAM-dependent_MTases_sf"/>
</dbReference>
<dbReference type="Pfam" id="PF20633">
    <property type="entry name" value="CoV_NSP13_stalk"/>
    <property type="match status" value="1"/>
</dbReference>
<comment type="subunit">
    <text evidence="66">Interacts with proofreading exoribonuclease nsp14 and 2'-O-methyltransferase nsp16; these interactions enhance nsp14 and nsp16 enzymatic activities.</text>
</comment>
<dbReference type="InterPro" id="IPR002705">
    <property type="entry name" value="Pept_C30/C16_B_coronavir"/>
</dbReference>
<evidence type="ECO:0000256" key="72">
    <source>
        <dbReference type="ARBA" id="ARBA00043918"/>
    </source>
</evidence>
<dbReference type="InterPro" id="IPR043472">
    <property type="entry name" value="Macro_dom-like"/>
</dbReference>
<comment type="function">
    <text evidence="12">Forms a hexadecamer with nsp8 (8 subunits of each) that may participate in viral replication by acting as a primase. Alternatively, may synthesize substantially longer products than oligonucleotide primers.</text>
</comment>
<dbReference type="PANTHER" id="PTHR43788">
    <property type="entry name" value="DNA2/NAM7 HELICASE FAMILY MEMBER"/>
    <property type="match status" value="1"/>
</dbReference>
<dbReference type="Pfam" id="PF08710">
    <property type="entry name" value="CoV_NSP9"/>
    <property type="match status" value="1"/>
</dbReference>
<comment type="subunit">
    <text evidence="68">Monomer. Homodimer. Only the homodimer shows catalytic activity.</text>
</comment>
<protein>
    <recommendedName>
        <fullName evidence="91">ORF1ab polyprotein</fullName>
    </recommendedName>
</protein>
<evidence type="ECO:0000259" key="121">
    <source>
        <dbReference type="PROSITE" id="PS51992"/>
    </source>
</evidence>
<feature type="domain" description="Nsp12 Interface" evidence="124">
    <location>
        <begin position="4669"/>
        <end position="4767"/>
    </location>
</feature>
<comment type="function">
    <text evidence="6">Plays a pivotal role in viral transcription by stimulating both nsp14 3'-5' exoribonuclease and nsp16 2'-O-methyltransferase activities. Therefore plays an essential role in viral mRNAs cap methylation.</text>
</comment>
<evidence type="ECO:0000259" key="107">
    <source>
        <dbReference type="PROSITE" id="PS51950"/>
    </source>
</evidence>
<dbReference type="InterPro" id="IPR036333">
    <property type="entry name" value="NSP10_sf_CoV"/>
</dbReference>
<dbReference type="SMART" id="SM00506">
    <property type="entry name" value="A1pp"/>
    <property type="match status" value="1"/>
</dbReference>
<evidence type="ECO:0000256" key="67">
    <source>
        <dbReference type="ARBA" id="ARBA00034507"/>
    </source>
</evidence>
<dbReference type="PROSITE" id="PS51442">
    <property type="entry name" value="M_PRO"/>
    <property type="match status" value="1"/>
</dbReference>
<dbReference type="GO" id="GO:0006351">
    <property type="term" value="P:DNA-templated transcription"/>
    <property type="evidence" value="ECO:0007669"/>
    <property type="project" value="InterPro"/>
</dbReference>
<evidence type="ECO:0000256" key="49">
    <source>
        <dbReference type="ARBA" id="ARBA00022989"/>
    </source>
</evidence>
<comment type="catalytic activity">
    <reaction evidence="1">
        <text>Thiol-dependent hydrolysis of ester, thioester, amide, peptide and isopeptide bonds formed by the C-terminal Gly of ubiquitin (a 76-residue protein attached to proteins as an intracellular targeting signal).</text>
        <dbReference type="EC" id="3.4.19.12"/>
    </reaction>
</comment>
<dbReference type="InterPro" id="IPR043609">
    <property type="entry name" value="NendoU_nidovirus"/>
</dbReference>
<comment type="cofactor">
    <cofactor evidence="3">
        <name>Mg(2+)</name>
        <dbReference type="ChEBI" id="CHEBI:18420"/>
    </cofactor>
</comment>
<comment type="function">
    <text evidence="8">Multi-functional protein with a zinc-binding domain in N-terminus displaying RNA and DNA duplex-unwinding activities with 5' to 3' polarity. Activity of helicase is dependent on magnesium.</text>
</comment>
<dbReference type="InterPro" id="IPR002589">
    <property type="entry name" value="Macro_dom"/>
</dbReference>
<dbReference type="CDD" id="cd21824">
    <property type="entry name" value="MHV-like_Nsp3_NAB"/>
    <property type="match status" value="1"/>
</dbReference>
<feature type="domain" description="3Ecto" evidence="122">
    <location>
        <begin position="2273"/>
        <end position="2334"/>
    </location>
</feature>
<feature type="domain" description="CV ZBD" evidence="97">
    <location>
        <begin position="5336"/>
        <end position="5448"/>
    </location>
</feature>
<evidence type="ECO:0000256" key="71">
    <source>
        <dbReference type="ARBA" id="ARBA00034514"/>
    </source>
</evidence>
<evidence type="ECO:0000256" key="77">
    <source>
        <dbReference type="ARBA" id="ARBA00047984"/>
    </source>
</evidence>
<dbReference type="InterPro" id="IPR044353">
    <property type="entry name" value="Nsp3_Ubl2_dom_CoV"/>
</dbReference>
<dbReference type="CDD" id="cd21171">
    <property type="entry name" value="NTD_alpha_betaCoV_Nsp15-like"/>
    <property type="match status" value="1"/>
</dbReference>
<dbReference type="InterPro" id="IPR047567">
    <property type="entry name" value="NSP3_G2M_bCoV"/>
</dbReference>
<evidence type="ECO:0000259" key="97">
    <source>
        <dbReference type="PROSITE" id="PS51653"/>
    </source>
</evidence>
<dbReference type="InterPro" id="IPR044371">
    <property type="entry name" value="Macro_X_NSP3-like"/>
</dbReference>
<dbReference type="InterPro" id="IPR044401">
    <property type="entry name" value="NSP15_NendoU_CoV"/>
</dbReference>
<dbReference type="Gene3D" id="3.40.50.150">
    <property type="entry name" value="Vaccinia Virus protein VP39"/>
    <property type="match status" value="1"/>
</dbReference>
<dbReference type="FunFam" id="1.10.150.420:FF:000001">
    <property type="entry name" value="Replicase polyprotein"/>
    <property type="match status" value="1"/>
</dbReference>
<dbReference type="InterPro" id="IPR009469">
    <property type="entry name" value="RdRp_N_CoV"/>
</dbReference>
<evidence type="ECO:0000256" key="46">
    <source>
        <dbReference type="ARBA" id="ARBA00022876"/>
    </source>
</evidence>
<dbReference type="Pfam" id="PF16348">
    <property type="entry name" value="CoV_NSP4_C"/>
    <property type="match status" value="1"/>
</dbReference>
<feature type="active site" evidence="85">
    <location>
        <position position="6201"/>
    </location>
</feature>
<evidence type="ECO:0000256" key="13">
    <source>
        <dbReference type="ARBA" id="ARBA00004301"/>
    </source>
</evidence>
<evidence type="ECO:0000256" key="5">
    <source>
        <dbReference type="ARBA" id="ARBA00002223"/>
    </source>
</evidence>
<comment type="caution">
    <text evidence="89">Lacks conserved residue(s) required for the propagation of feature annotation.</text>
</comment>
<evidence type="ECO:0000256" key="4">
    <source>
        <dbReference type="ARBA" id="ARBA00002182"/>
    </source>
</evidence>
<dbReference type="PROSITE" id="PS51962">
    <property type="entry name" value="COV_NSP1"/>
    <property type="match status" value="1"/>
</dbReference>
<evidence type="ECO:0000256" key="59">
    <source>
        <dbReference type="ARBA" id="ARBA00023258"/>
    </source>
</evidence>
<dbReference type="GO" id="GO:0044172">
    <property type="term" value="C:host cell endoplasmic reticulum-Golgi intermediate compartment"/>
    <property type="evidence" value="ECO:0007669"/>
    <property type="project" value="UniProtKB-SubCell"/>
</dbReference>
<dbReference type="GO" id="GO:0019082">
    <property type="term" value="P:viral protein processing"/>
    <property type="evidence" value="ECO:0007669"/>
    <property type="project" value="InterPro"/>
</dbReference>
<comment type="subunit">
    <text evidence="69">Interacts with nsp7 and nsp8 to form the replication-transcription complex (RTC): nsp12, nsp7, two subunits of nsp8, and up to two subunits of nsp13. Interacts with nsp9.</text>
</comment>
<keyword evidence="34 82" id="KW-0863">Zinc-finger</keyword>
<feature type="transmembrane region" description="Helical" evidence="92">
    <location>
        <begin position="2394"/>
        <end position="2417"/>
    </location>
</feature>
<evidence type="ECO:0000256" key="8">
    <source>
        <dbReference type="ARBA" id="ARBA00002960"/>
    </source>
</evidence>
<dbReference type="PROSITE" id="PS51124">
    <property type="entry name" value="PEPTIDASE_C16"/>
    <property type="match status" value="2"/>
</dbReference>
<evidence type="ECO:0000259" key="98">
    <source>
        <dbReference type="PROSITE" id="PS51657"/>
    </source>
</evidence>
<dbReference type="InterPro" id="IPR047570">
    <property type="entry name" value="NSP12_IF_CoV"/>
</dbReference>
<dbReference type="InterPro" id="IPR008740">
    <property type="entry name" value="Peptidase_C30_CoV"/>
</dbReference>
<dbReference type="CDD" id="cd23528">
    <property type="entry name" value="capping_2-OMTase_betaCoV_Nsp16"/>
    <property type="match status" value="1"/>
</dbReference>
<keyword evidence="42 85" id="KW-0269">Exonuclease</keyword>
<dbReference type="PROSITE" id="PS51945">
    <property type="entry name" value="BCOV_NSP3E_NAB"/>
    <property type="match status" value="1"/>
</dbReference>
<dbReference type="InterPro" id="IPR001205">
    <property type="entry name" value="RNA-dir_pol_C"/>
</dbReference>
<dbReference type="GO" id="GO:0033644">
    <property type="term" value="C:host cell membrane"/>
    <property type="evidence" value="ECO:0007669"/>
    <property type="project" value="UniProtKB-SubCell"/>
</dbReference>
<dbReference type="InterPro" id="IPR042570">
    <property type="entry name" value="NSP3_NAB_bCoV_sf"/>
</dbReference>
<gene>
    <name evidence="125" type="primary">ORF1ab</name>
</gene>
<evidence type="ECO:0000256" key="43">
    <source>
        <dbReference type="ARBA" id="ARBA00022840"/>
    </source>
</evidence>
<comment type="function">
    <text evidence="9">Participates in the assembly of virally-induced cytoplasmic double-membrane vesicles necessary for viral replication.</text>
</comment>
<dbReference type="InterPro" id="IPR049894">
    <property type="entry name" value="COV_NSP3_3ECTO"/>
</dbReference>
<dbReference type="PROSITE" id="PS51942">
    <property type="entry name" value="BCOV_NSP3C_C"/>
    <property type="match status" value="1"/>
</dbReference>
<dbReference type="CDD" id="cd21409">
    <property type="entry name" value="1B_cv_Nsp13-like"/>
    <property type="match status" value="1"/>
</dbReference>
<feature type="transmembrane region" description="Helical" evidence="92">
    <location>
        <begin position="2232"/>
        <end position="2257"/>
    </location>
</feature>
<keyword evidence="25 86" id="KW-0808">Transferase</keyword>
<feature type="transmembrane region" description="Helical" evidence="92">
    <location>
        <begin position="3722"/>
        <end position="3742"/>
    </location>
</feature>
<dbReference type="InterPro" id="IPR046438">
    <property type="entry name" value="NIV_2_O_MTASE"/>
</dbReference>
<evidence type="ECO:0000259" key="104">
    <source>
        <dbReference type="PROSITE" id="PS51947"/>
    </source>
</evidence>
<dbReference type="InterPro" id="IPR022570">
    <property type="entry name" value="B-CoV_A_NSP1"/>
</dbReference>
<keyword evidence="35" id="KW-0833">Ubl conjugation pathway</keyword>
<evidence type="ECO:0000256" key="34">
    <source>
        <dbReference type="ARBA" id="ARBA00022771"/>
    </source>
</evidence>
<comment type="function">
    <text evidence="72">RNA-directed RNA polymerase that catalyzes the transcription of viral genomic and subgenomic RNAs. Acts in complex with nsp7 and nsp8 to transcribe both the minus and positive strands of genomic RNA. The kinase-like NiRAN domain of NSP12 attaches one or more nucleotides to the amino terminus of NSP9, forming a covalent RNA-protein intermediate that serves as transcription/replication primer. Subgenomic RNAs (sgRNAs) are formed by discontinuous transcription: The polymerase has the ability to pause at transcription-regulating sequences (TRS) and jump to the leader TRS, resulting in a major deletion. This creates a series of subgenomic RNAs that are replicated, transcribed and translated. In addition, Nsp12 is a subunit of the viral RNA capping enzyme that catalyzes the RNA guanylyltransferase reaction for genomic and sub-genomic RNAs. Subsequently, the NiRAN domain transfers RNA to GDP, and forms the core cap structure GpppA-RNA.</text>
</comment>
<keyword evidence="32" id="KW-0688">Ribosomal frameshifting</keyword>
<evidence type="ECO:0000256" key="64">
    <source>
        <dbReference type="ARBA" id="ARBA00034500"/>
    </source>
</evidence>
<evidence type="ECO:0000256" key="61">
    <source>
        <dbReference type="ARBA" id="ARBA00024600"/>
    </source>
</evidence>
<dbReference type="InterPro" id="IPR043611">
    <property type="entry name" value="CoV_NSP3_C"/>
</dbReference>
<dbReference type="Gene3D" id="1.10.150.420">
    <property type="entry name" value="Coronavirus nonstructural protein 4 C-terminus"/>
    <property type="match status" value="1"/>
</dbReference>
<comment type="subunit">
    <text evidence="64">Interacts with nsp8 to form the replication-transcription complex (RTC): nsp12, nsp7, two subunits of nsp8, and up to two subunits of nsp13.</text>
</comment>
<evidence type="ECO:0000259" key="112">
    <source>
        <dbReference type="PROSITE" id="PS51955"/>
    </source>
</evidence>
<dbReference type="SUPFAM" id="SSF140367">
    <property type="entry name" value="Coronavirus NSP7-like"/>
    <property type="match status" value="1"/>
</dbReference>
<evidence type="ECO:0000259" key="93">
    <source>
        <dbReference type="PROSITE" id="PS50507"/>
    </source>
</evidence>
<keyword evidence="49 92" id="KW-1133">Transmembrane helix</keyword>
<feature type="domain" description="G2M" evidence="123">
    <location>
        <begin position="2060"/>
        <end position="2207"/>
    </location>
</feature>
<comment type="function">
    <text evidence="73">Forms a primer, NSP9-pU, which is utilized by the polymerase for the initiation of RNA chains. Interacts with ribosome signal recognition particle RNA (SRP). Together with NSP8, suppress protein integration into the cell membrane, thereby disrupting host immune defenses.</text>
</comment>
<evidence type="ECO:0000256" key="6">
    <source>
        <dbReference type="ARBA" id="ARBA00002697"/>
    </source>
</evidence>
<dbReference type="InterPro" id="IPR044357">
    <property type="entry name" value="NSP3_Ubl1_dom_CoV"/>
</dbReference>
<feature type="region of interest" description="ZF2" evidence="89">
    <location>
        <begin position="2471"/>
        <end position="2481"/>
    </location>
</feature>
<dbReference type="GO" id="GO:0004482">
    <property type="term" value="F:mRNA 5'-cap (guanine-N7-)-methyltransferase activity"/>
    <property type="evidence" value="ECO:0007669"/>
    <property type="project" value="UniProtKB-EC"/>
</dbReference>
<evidence type="ECO:0000256" key="21">
    <source>
        <dbReference type="ARBA" id="ARBA00022616"/>
    </source>
</evidence>
<feature type="domain" description="CoV Nsp2 C-terminal" evidence="120">
    <location>
        <begin position="727"/>
        <end position="845"/>
    </location>
</feature>
<dbReference type="Pfam" id="PF06471">
    <property type="entry name" value="CoV_ExoN"/>
    <property type="match status" value="1"/>
</dbReference>
<evidence type="ECO:0000256" key="29">
    <source>
        <dbReference type="ARBA" id="ARBA00022723"/>
    </source>
</evidence>
<feature type="active site" evidence="85">
    <location>
        <position position="6124"/>
    </location>
</feature>
<evidence type="ECO:0000256" key="32">
    <source>
        <dbReference type="ARBA" id="ARBA00022758"/>
    </source>
</evidence>
<keyword evidence="43" id="KW-0067">ATP-binding</keyword>
<feature type="transmembrane region" description="Helical" evidence="92">
    <location>
        <begin position="3593"/>
        <end position="3616"/>
    </location>
</feature>
<evidence type="ECO:0000313" key="125">
    <source>
        <dbReference type="EMBL" id="BAS18842.1"/>
    </source>
</evidence>
<evidence type="ECO:0000256" key="41">
    <source>
        <dbReference type="ARBA" id="ARBA00022833"/>
    </source>
</evidence>
<keyword evidence="38" id="KW-0788">Thiol protease</keyword>
<dbReference type="InterPro" id="IPR044347">
    <property type="entry name" value="RdRp_HCoV_HKU1-like"/>
</dbReference>
<evidence type="ECO:0000256" key="69">
    <source>
        <dbReference type="ARBA" id="ARBA00034511"/>
    </source>
</evidence>
<comment type="function">
    <text evidence="5">Cleaves the C-terminus of replicase polyprotein at 11 sites. Recognizes substrates containing the core sequence [ILMVF]-Q-|-[SGACN]. Also able to bind an ADP-ribose-1''-phosphate (ADRP).</text>
</comment>
<dbReference type="CDD" id="cd21812">
    <property type="entry name" value="MHV-like_Nsp3_betaSM"/>
    <property type="match status" value="1"/>
</dbReference>
<evidence type="ECO:0000259" key="124">
    <source>
        <dbReference type="PROSITE" id="PS52000"/>
    </source>
</evidence>
<dbReference type="Gene3D" id="1.10.8.1190">
    <property type="match status" value="2"/>
</dbReference>
<evidence type="ECO:0000256" key="17">
    <source>
        <dbReference type="ARBA" id="ARBA00022484"/>
    </source>
</evidence>
<dbReference type="Pfam" id="PF08717">
    <property type="entry name" value="CoV_NSP8"/>
    <property type="match status" value="1"/>
</dbReference>
<evidence type="ECO:0000256" key="89">
    <source>
        <dbReference type="PROSITE-ProRule" id="PRU01336"/>
    </source>
</evidence>
<keyword evidence="22 88" id="KW-1090">Inhibition of host innate immune response by virus</keyword>
<keyword evidence="54" id="KW-1035">Host cytoplasm</keyword>
<evidence type="ECO:0000256" key="15">
    <source>
        <dbReference type="ARBA" id="ARBA00004452"/>
    </source>
</evidence>
<feature type="region of interest" description="Y1" evidence="89">
    <location>
        <begin position="2421"/>
        <end position="2511"/>
    </location>
</feature>
<dbReference type="Proteomes" id="UP000166748">
    <property type="component" value="Genome"/>
</dbReference>
<evidence type="ECO:0000256" key="2">
    <source>
        <dbReference type="ARBA" id="ARBA00001936"/>
    </source>
</evidence>
<dbReference type="Pfam" id="PF16251">
    <property type="entry name" value="bCoV_NAB"/>
    <property type="match status" value="1"/>
</dbReference>
<dbReference type="PROSITE" id="PS51990">
    <property type="entry name" value="COV_NSP2_M"/>
    <property type="match status" value="1"/>
</dbReference>
<dbReference type="Pfam" id="PF19213">
    <property type="entry name" value="CoV_NSP6"/>
    <property type="match status" value="1"/>
</dbReference>
<dbReference type="PROSITE" id="PS51949">
    <property type="entry name" value="COV_NSP7"/>
    <property type="match status" value="1"/>
</dbReference>
<evidence type="ECO:0000256" key="82">
    <source>
        <dbReference type="PROSITE-ProRule" id="PRU00444"/>
    </source>
</evidence>
<dbReference type="CDD" id="cd21689">
    <property type="entry name" value="stalk_CoV_Nsp13-like"/>
    <property type="match status" value="1"/>
</dbReference>
<evidence type="ECO:0000256" key="16">
    <source>
        <dbReference type="ARBA" id="ARBA00008087"/>
    </source>
</evidence>
<evidence type="ECO:0000256" key="20">
    <source>
        <dbReference type="ARBA" id="ARBA00022603"/>
    </source>
</evidence>
<keyword evidence="55" id="KW-1095">Inhibition of host ISG15 by virus</keyword>
<feature type="disulfide bond" evidence="90">
    <location>
        <begin position="2304"/>
        <end position="2310"/>
    </location>
</feature>
<keyword evidence="59" id="KW-0922">Interferon antiviral system evasion</keyword>
<evidence type="ECO:0000259" key="115">
    <source>
        <dbReference type="PROSITE" id="PS51961"/>
    </source>
</evidence>
<evidence type="ECO:0000259" key="102">
    <source>
        <dbReference type="PROSITE" id="PS51945"/>
    </source>
</evidence>
<dbReference type="InterPro" id="IPR009466">
    <property type="entry name" value="NSP14_CoV"/>
</dbReference>
<feature type="domain" description="Peptidase C16" evidence="94">
    <location>
        <begin position="1044"/>
        <end position="1293"/>
    </location>
</feature>
<evidence type="ECO:0000256" key="83">
    <source>
        <dbReference type="PROSITE-ProRule" id="PRU01289"/>
    </source>
</evidence>
<organism evidence="125">
    <name type="scientific">Equine coronavirus</name>
    <dbReference type="NCBI Taxonomy" id="136187"/>
    <lineage>
        <taxon>Viruses</taxon>
        <taxon>Riboviria</taxon>
        <taxon>Orthornavirae</taxon>
        <taxon>Pisuviricota</taxon>
        <taxon>Pisoniviricetes</taxon>
        <taxon>Nidovirales</taxon>
        <taxon>Cornidovirineae</taxon>
        <taxon>Coronaviridae</taxon>
        <taxon>Orthocoronavirinae</taxon>
        <taxon>Betacoronavirus</taxon>
        <taxon>Embecovirus</taxon>
        <taxon>Betacoronavirus gravedinis</taxon>
        <taxon>Betacoronavirus 1</taxon>
    </lineage>
</organism>
<feature type="active site" evidence="85">
    <location>
        <position position="6023"/>
    </location>
</feature>
<dbReference type="InterPro" id="IPR046440">
    <property type="entry name" value="AV_NSP11N_COV_NSP15M"/>
</dbReference>
<feature type="transmembrane region" description="Helical" evidence="92">
    <location>
        <begin position="3128"/>
        <end position="3150"/>
    </location>
</feature>
<evidence type="ECO:0000259" key="95">
    <source>
        <dbReference type="PROSITE" id="PS51154"/>
    </source>
</evidence>
<dbReference type="CDD" id="cd21666">
    <property type="entry name" value="betaCoV_Nsp5_Mpro"/>
    <property type="match status" value="1"/>
</dbReference>
<evidence type="ECO:0000256" key="87">
    <source>
        <dbReference type="PROSITE-ProRule" id="PRU01303"/>
    </source>
</evidence>
<dbReference type="SUPFAM" id="SSF50494">
    <property type="entry name" value="Trypsin-like serine proteases"/>
    <property type="match status" value="1"/>
</dbReference>
<evidence type="ECO:0000256" key="44">
    <source>
        <dbReference type="ARBA" id="ARBA00022863"/>
    </source>
</evidence>
<dbReference type="PROSITE" id="PS51952">
    <property type="entry name" value="COV_EXON_MTASE_COACT"/>
    <property type="match status" value="1"/>
</dbReference>
<feature type="active site" evidence="85">
    <location>
        <position position="6206"/>
    </location>
</feature>
<evidence type="ECO:0000256" key="91">
    <source>
        <dbReference type="PROSITE-ProRule" id="PRU01344"/>
    </source>
</evidence>
<feature type="domain" description="CoV Nsp1 globular" evidence="116">
    <location>
        <begin position="54"/>
        <end position="194"/>
    </location>
</feature>
<dbReference type="GO" id="GO:0039648">
    <property type="term" value="P:symbiont-mediated perturbation of host ubiquitin-like protein modification"/>
    <property type="evidence" value="ECO:0007669"/>
    <property type="project" value="UniProtKB-KW"/>
</dbReference>
<dbReference type="PROSITE" id="PS51154">
    <property type="entry name" value="MACRO"/>
    <property type="match status" value="1"/>
</dbReference>
<evidence type="ECO:0000256" key="28">
    <source>
        <dbReference type="ARBA" id="ARBA00022722"/>
    </source>
</evidence>
<feature type="domain" description="DPUP" evidence="99">
    <location>
        <begin position="1498"/>
        <end position="1570"/>
    </location>
</feature>
<keyword evidence="19" id="KW-0945">Host-virus interaction</keyword>
<evidence type="ECO:0000256" key="35">
    <source>
        <dbReference type="ARBA" id="ARBA00022786"/>
    </source>
</evidence>
<dbReference type="Pfam" id="PF08716">
    <property type="entry name" value="CoV_NSP7"/>
    <property type="match status" value="1"/>
</dbReference>
<dbReference type="InterPro" id="IPR041679">
    <property type="entry name" value="DNA2/NAM7-like_C"/>
</dbReference>
<dbReference type="CDD" id="cd21827">
    <property type="entry name" value="betaCoV_Nsp7"/>
    <property type="match status" value="1"/>
</dbReference>
<evidence type="ECO:0000256" key="1">
    <source>
        <dbReference type="ARBA" id="ARBA00000707"/>
    </source>
</evidence>
<dbReference type="Pfam" id="PF19219">
    <property type="entry name" value="CoV_NSP15_N"/>
    <property type="match status" value="1"/>
</dbReference>
<dbReference type="Pfam" id="PF13087">
    <property type="entry name" value="AAA_12"/>
    <property type="match status" value="1"/>
</dbReference>
<dbReference type="CDD" id="cd21467">
    <property type="entry name" value="Ubl1_cv_Nsp3_N-like"/>
    <property type="match status" value="1"/>
</dbReference>
<dbReference type="InterPro" id="IPR043477">
    <property type="entry name" value="Peptidase_C30_dom3_CoV"/>
</dbReference>
<dbReference type="PROSITE" id="PS51991">
    <property type="entry name" value="COV_NSP2_C"/>
    <property type="match status" value="1"/>
</dbReference>
<feature type="domain" description="Nsp12 RNA-dependent RNA polymerase" evidence="105">
    <location>
        <begin position="4768"/>
        <end position="5335"/>
    </location>
</feature>
<dbReference type="Pfam" id="PF20632">
    <property type="entry name" value="CoV_NSP13_ZBD"/>
    <property type="match status" value="1"/>
</dbReference>
<dbReference type="InterPro" id="IPR037204">
    <property type="entry name" value="NSP7_sf_CoV"/>
</dbReference>
<dbReference type="GO" id="GO:0043139">
    <property type="term" value="F:5'-3' DNA helicase activity"/>
    <property type="evidence" value="ECO:0007669"/>
    <property type="project" value="TreeGrafter"/>
</dbReference>
<feature type="domain" description="(+)RNA virus helicase C-terminal" evidence="98">
    <location>
        <begin position="5591"/>
        <end position="5949"/>
    </location>
</feature>
<feature type="domain" description="RdRp catalytic" evidence="93">
    <location>
        <begin position="5015"/>
        <end position="5177"/>
    </location>
</feature>
<dbReference type="PROSITE" id="PS51993">
    <property type="entry name" value="COV_3ECTO"/>
    <property type="match status" value="1"/>
</dbReference>
<keyword evidence="47 83" id="KW-0694">RNA-binding</keyword>
<evidence type="ECO:0000256" key="54">
    <source>
        <dbReference type="ARBA" id="ARBA00023200"/>
    </source>
</evidence>
<dbReference type="PROSITE" id="PS51657">
    <property type="entry name" value="PSRV_HELICASE"/>
    <property type="match status" value="1"/>
</dbReference>
<keyword evidence="58" id="KW-1262">Eukaryotic host gene expression shutoff by virus</keyword>
<evidence type="ECO:0000256" key="62">
    <source>
        <dbReference type="ARBA" id="ARBA00025984"/>
    </source>
</evidence>
<evidence type="ECO:0000256" key="10">
    <source>
        <dbReference type="ARBA" id="ARBA00003115"/>
    </source>
</evidence>
<evidence type="ECO:0000256" key="85">
    <source>
        <dbReference type="PROSITE-ProRule" id="PRU01298"/>
    </source>
</evidence>
<dbReference type="InterPro" id="IPR014829">
    <property type="entry name" value="NSP8_CoV"/>
</dbReference>
<dbReference type="InterPro" id="IPR038123">
    <property type="entry name" value="NSP4_C_sf_CoV"/>
</dbReference>
<comment type="function">
    <text evidence="81">Responsible for the cleavages located at the N-terminus of the replicase polyprotein. In addition, PL-PRO possesses a deubiquitinating/deISGylating activity and processes both 'Lys-48'- and 'Lys-63'-linked polyubiquitin chains from cellular substrates. Participates together with nsp4 in the assembly of virally-induced cytoplasmic double-membrane vesicles necessary for viral replication. Antagonizes innate immune induction of type I interferon by blocking the phosphorylation, dimerization and subsequent nuclear translocation of host IRF3. Also prevents host NF-kappa-B signaling.</text>
</comment>
<dbReference type="Pfam" id="PF19218">
    <property type="entry name" value="CoV_NSP3_C"/>
    <property type="match status" value="1"/>
</dbReference>
<evidence type="ECO:0000259" key="122">
    <source>
        <dbReference type="PROSITE" id="PS51993"/>
    </source>
</evidence>
<evidence type="ECO:0000256" key="56">
    <source>
        <dbReference type="ARBA" id="ARBA00023211"/>
    </source>
</evidence>
<comment type="function">
    <text evidence="4">Forms a hexadecamer with nsp7 (8 subunits of each) that may participate in viral replication by acting as a primase. Alternatively, may synthesize substantially longer products than oligonucleotide primers.</text>
</comment>
<dbReference type="CDD" id="cd21560">
    <property type="entry name" value="betaCoV-Nsp6"/>
    <property type="match status" value="1"/>
</dbReference>
<dbReference type="Pfam" id="PF19215">
    <property type="entry name" value="CoV_NSP15_C"/>
    <property type="match status" value="1"/>
</dbReference>
<dbReference type="PROSITE" id="PS51950">
    <property type="entry name" value="COV_NSP8"/>
    <property type="match status" value="1"/>
</dbReference>
<keyword evidence="50" id="KW-1190">Host gene expression shutoff by virus</keyword>
<feature type="domain" description="Nsp9 ssRNA-binding" evidence="108">
    <location>
        <begin position="4161"/>
        <end position="4270"/>
    </location>
</feature>
<dbReference type="EMBL" id="LC061272">
    <property type="protein sequence ID" value="BAS18842.1"/>
    <property type="molecule type" value="Genomic_RNA"/>
</dbReference>
<evidence type="ECO:0000256" key="76">
    <source>
        <dbReference type="ARBA" id="ARBA00046192"/>
    </source>
</evidence>
<dbReference type="InterPro" id="IPR022733">
    <property type="entry name" value="DPUP_SUD_C_bCoV"/>
</dbReference>
<dbReference type="InterPro" id="IPR044343">
    <property type="entry name" value="NSP13_1B_dom_CoV"/>
</dbReference>
<dbReference type="Gene3D" id="3.40.50.11580">
    <property type="match status" value="1"/>
</dbReference>
<dbReference type="SUPFAM" id="SSF144246">
    <property type="entry name" value="Coronavirus NSP10-like"/>
    <property type="match status" value="1"/>
</dbReference>
<dbReference type="Gene3D" id="3.10.20.540">
    <property type="match status" value="1"/>
</dbReference>
<evidence type="ECO:0000256" key="39">
    <source>
        <dbReference type="ARBA" id="ARBA00022809"/>
    </source>
</evidence>
<dbReference type="SUPFAM" id="SSF101816">
    <property type="entry name" value="Replicase NSP9"/>
    <property type="match status" value="1"/>
</dbReference>
<comment type="catalytic activity">
    <reaction evidence="61">
        <text>uridylyl-uridylyl-ribonucleotide-RNA = a 3'-end uridylyl-2',3'-cyclophospho-uridine-RNA + a 5'-end dephospho-ribonucleoside-RNA</text>
        <dbReference type="Rhea" id="RHEA:67732"/>
        <dbReference type="Rhea" id="RHEA-COMP:13936"/>
        <dbReference type="Rhea" id="RHEA-COMP:17334"/>
        <dbReference type="Rhea" id="RHEA-COMP:17335"/>
        <dbReference type="ChEBI" id="CHEBI:138284"/>
        <dbReference type="ChEBI" id="CHEBI:173079"/>
        <dbReference type="ChEBI" id="CHEBI:173080"/>
    </reaction>
</comment>
<comment type="subunit">
    <text evidence="70">Interacts with papain-like protease nsp3 and non-structural protein 6.</text>
</comment>
<dbReference type="InterPro" id="IPR009003">
    <property type="entry name" value="Peptidase_S1_PA"/>
</dbReference>
<evidence type="ECO:0000256" key="30">
    <source>
        <dbReference type="ARBA" id="ARBA00022737"/>
    </source>
</evidence>
<evidence type="ECO:0000259" key="111">
    <source>
        <dbReference type="PROSITE" id="PS51954"/>
    </source>
</evidence>
<feature type="active site" evidence="87">
    <location>
        <position position="6764"/>
    </location>
</feature>
<keyword evidence="17" id="KW-0696">RNA-directed RNA polymerase</keyword>
<sequence length="7120" mass="799717">MAKINKYGLDLQWAPEFPWMFEDTEEKLDNPSGSEVGIICPTTAQELGTGRIALENHVMVDCRRLIQEGCVQSNLIREIKMNTRPGDMDRVIQDALLSREAVLIPPPRRLSIETCYKWGCCPQGWAMGLFRRCSTCYGGCDVNSHVAYQLFLIDPQGCCLGAGNFVGWVVPLAKLSKEAQAKTVPWTMWLRKRGEKGAYNKYHKLDFDDEVCDVLLERAYDSVLDEPKGKFSAKAFALLRSYRGVKPLLYVDQYGCDYTGSLAVGLEAYADKTLQEMKSLFGVWSQELSYDVVVAWHVVRDTRYKMKLQSAATIRSITYVANPTEDLCDGSVVIQEPVHVYAADSIILRLPKLVAIMDHFYMEEDRALDAIYGVKLEECGLVMQFGYIDCKQDSCDFRGWLPGNMIDGFVCTTCGHVYETGELLAQSSGVLPSNPVLRTKSAAGYAGFGCKDSFTLFDQTVVCFGGCVYWNPVPKIWIPILKSSVKAFDGLVYTGSVGIKSVVKETALICKALYLDYVQHKCGNLDQRELLGLSDVWHKQLLLNRGVYKPLLDHIDYFNMRRAKFSLETFTVCSDGFMPFLVDDLIPRSYYLIKSGQAFSENFDQFVSKSKELIEVSLDSLEAAMCYLNLKIADLAQHFSALGTVFVSKIIHYFKTFTTNTARAFAWVLFHVLHGFYMVVESSIYFVKSVPSYARSVVQAFQDVVRVVLESLRVTFIKGLSVFKIGRKRICFSGSNVYELERGLLDSSHLPSSVYDLTMPSKIQKANQKPIYLKGVGFDFLLSDDVVEVVTASIIPCGYSKPPKIAEKICVVDNVYMAKAGDKYYPVVVDKQVGLLDQVWRIPCAGRHVSFKEESIVKEISTSLKIKVCYELDVDFNSILNTACSVFEVDTTVDMEEFSAVVADAIEDKLTPCKELDGVGAKVSAFLQKLEDNALHFFDEAGDCILASKLYCTFSEPVDEDFGDPELEEDDVDVDEIDSIVTSTTDDVCNSIANGQEEASEVLDIVEVEDSMEAFQVSIQMYGEADVVSADSDGFVHDHIDVVDYDTVYCDTVSKFYAIHKEPAFIKVLGVYVPKATRNNCWLRSVLTVFQKLPCVFKDKNLQSLWLSYKQHFDQLFIDTIMQKLPANIVVPQGGYVADFAYWLFTLCEWQATSHWRCLKCDMALNLQGLDAMFFYGDIVSHVCKCGEPMVLLKVNVPFTAHFAMKDKQFCAFTTQRRIFKAACVIDKNDRHSMAVIDGKQVDDKLVTDINSAKFDFIIGHEMTFNMSSFEIAQLYGCCITSNVCFVKGDVIRIAQLVYADVVVNPANGHMAHGGGVAKAIANAAGQSFVKETANMVKSKGVCATGDCYVSSGGKLCKTVLNVVGPDARSQGKQSYALLEKTYKHLNKYDCSITTLISAGIFSVPSDVSLTYLLGVVEKQVILVSNNKEDFDIISKCQITAVEGTRKFAERLSINVGRHVKYETDANKLLISSDVVFVSTFNVLQDVTSLRHDIRLDDDARVFVQSNMENLPADWRIVNKFDQINGVRTIKYFECPGGIDVCSQGKEFGYVQQGSFYKATVSQIKALFVDKIDVLLTVDGVNFTTRYVPCGEVFGKTLGNVFCDAINVTKCKAEQKYKGKVFFQFDNLSNADLKAVKSSFNFDQKELLAYYNVLVNCGKWQIVVNGKYFTFKQANNNCFVNVACLMLQNVNLKFVSVQWQEAWLEFRAGKPLRFVALVYAKGSFKFGDPADARDFIRVVLSQADLADAACDYEIVCKCGVKQEQRKGIDAVMHFGTLSREDLENGYTIDCSCGDKLIHCTRIKVPFLICSNTPKDNVLPKGVICANVFTGDNVGHYTHLRCDSSYQLFDASNVKKITTVSGKITDCLYLKNLKQTFRSVLTTYYLDDVMKVEYKPDLTQYYCEGGKYYTQRIVKAQFRTFEKVDGAYINFKLVGHTVCDSLNAKLGFDSSKEFVEYKVTEWPTATGDVVLANDDLYVKRYERGCITFGKPVIWYNHEQASLNSLTYFNRPSLVDVNKFDVLKVDDVVAEVESCSASLSQGSTGIGASTDNVEACAAALAPGNQGSYAANGLAISNNIVKLNGVKKPFKVENSIVINDSTSDTKFVKSLSIVDVYDMWLTGCRYVVNAANALSVAVNVPTIKRFIKFGMTVVSIPIDLLNLREIKPVDVVKVVRNKIFACFNFIRWLFVLLFGWIKISADNKVIYITEIASKLTCKLVALAVKNAFLTFNWSVVARGACIIATIFLLWFNFIYANVIFSDFYLPKIGFLPAFVGKIVQWIKNTFSFVTICDLYSIQDVGFKNQYCNGSIACQFCLAGFDMLDNYKAIDVVQYEADRRAFVDYTGVLKIVIELIVSYALYTAWFYPLFALISIQILTTWLPELFMLSTLHWSVRLLVSLANMLPAHVFMRFYIIIASFIKLFSLFRHVAYGCSKPGCLFCYKRNRSLRVKCSTIVGGMIRYYDVMANGGTAFCSKHQWNCIDCDSYKPGNTFITVEAALDLSKELKRPIQPTDVAYHTVTDVKQVGCYMRLFYERDGQRTYDDVNASLFVDYSNLLHSKVKGVPNMHVVVVENDADKANFLNAAVFYAQSLFRPILMVDKNLITTANTGTSVTETMFDVYVDTFLSMFDVDKKSLNALIATAHSSIKQGTQICKVLDTFLSCARKSCSIDSDVDTKCLADSVMAAVSAGLELTDESCNNLVPTYLKSDNILAADLGVLIQNFAKHVQGNVAKIAGVSCIWSVDAFNQLSSDFQHKLKKACCKTGLKLKLTYNKQMANVSVLTTPFSLKGGAVFSYFVYVCFVLSLVCFIGLWCLMPTYTVHKSDFQLPVYASYKVLDNGVIRDVSVEDVCFANKFEQFDQWYESTFGLSYYSNSMACPIVVAVVDQDFGSTVFNVPTKVLRYGYHVLHFITHALSADGVQCYTPHSQISYSNFYASGCVLSSACTMFAMADGSPQPYCYTEGLMQNASLYSSLVPHVRYNLANAKGFIRFPEVLREGLVRIVRTRSMSYCRVGLCEEADEGICFNFNGSWVLNNDYYRSLPGTFCGRDVSDLIYQLFKGLAQPVDFLALTASSIAGAILAVIVVLVFYYLIKLKRAFGDYTSIVFVNVIVWCVNFMMLFVFQVYPTLSCVYAICYFYATLYFPSEISVIMHLQWLVMYGTIMPLWFCLLYISVVVSNHAFWVFAYCRRLGTSVRSDGTFEEMALTTFMITKDSYCKLKNSLSDVAFNRYLSLYNKYRYYSGKMDTAAYREAACSQLAKAMDTFTNNNGSDVLYQPPTASVSTSFLQSGIVKMVNPTSKVEPCIVSVTYGNMTLNGLWLDDKVYCPRHVICSASDMTNPDYTNLLCRVTSSDFTVLFDRLSLTVMSYQMQGCMLVLTVTLQNSRTPKYTFGVVKPGETFTVLAAYNGKPQGAFHVTMRSSYTIKGSFLCGSCGSVGYVLMGDCVKFVYMHQLELSTGCHTGTDFNGDFYGPYKDAQVVQLPVQDYIQSVNFVAWLYAAILNNCNWFVQSDKCSVEDFNVWALSNGFSQVKSDLVIDALASMTGVSLETLLAAIKRLKNGFQGRQIMGSCSFEDELTPSDVYQQLAGIKLQSKRTRLVKGIVCWIMASTFLFSCIITAFVKWTMFMYVTTNMLSITFCALCVISLAMLLVKHKHLYLTMYIIPVLFTLLYNNYLVVYKQTFRGYVYAWLSYYVPSVEYTYTDEVIYGVLLLIGMVFVTLRSINHDLFSFIVFGGRVISVVSLWYMGSNLEEEILLMLASLFGTYTWTTVLSMAAAKVIAKCVAVNVLYFTDIPQIKIVLICYLFIGYIISCYWGLFSLMNSLFRMPLGVYNYKISVQELRYMNANGLRPPKNSFEALMLNFKLLGIGGVPIIEVSQFQSKLTDVKCANVVLLNCLQHLHVASNSKLWQYCSTLHNEILATSDLGVAFEKLAQLLIVLFANPAVVDSKCLTSIEEVCDDYAKDNTVLQALQSEFVNMASFVEYEVAKKNLDEARSSGSANQQQLKQLEKACNIAKSAYERDRAVARKLERMADLALTNMYKEARINDKKSKVVSALQTMLFSMVRKLDNQALNSILDNAVKGCVPLNAIPSLAANTLTIIVPDKSVYDQVVDNVYVTYAGNVWQIQTIQDSDGTNKQLNEISDDCNWPLVIIANRHNEVSATVLQNNELMPAKLKTQVVNSGPDQTCNTPTQCYYNNSNNGKIVYAILSDVDGLKYTKILKDDGNFVVLELDPPCKFTVQDVKGLKIKYLYFVKGCNTLARGWVVGTISSTVRLQAGTATEYASNSSILSLCAFSVDPKKTYLDFIQQGGTPIANCVKMLCDHAGTGMAITIKPEATTSQDSYGGASVCIYCRSRVEHPDVDGLCKLRGKFVQVPVGIKDPVSYVLTHDVCQVCGFWRDGSCSCVSTDTTVQSKDTNFLNRVRGTSVDARLVPCASGLSTDVQLRAFDICNASVAGIGLHLKVNCCRFQRVDENGDKLDQFFVVKRTDLTIYNREMECYERVKDCKFVAEHDFFTFDVEGSRVPHIVRKDLTKYTMLDLCYALRHFDRNDCMLLCDILSIYAGCEQSYFTKKDWYDFVENPDIINVYKKLGPIFNRALVSATEFADKLVEVGLVGVLTLDNQDLNGKWYDFGDFVIATPGCGVAIADSYYSYMMPMLTMCHALDCELYINGAYRQFDLVQYDFTDYKLELFNKYFKHWSMPYHPNTVDCQDDRCIIHCANFNILFSMVLPNTCFGPLVRQIFVDGVPFVVSIGYHYKELGIVMNMDVDTHRYRLSLKDLLLYAADPALHVASASALYDLRTCCFSVAAITSGVKFQTVKPGNFNQDFYDFILSKGLLKEGSSVDLKHFFFTQDGNAAITDYNYYKYNLPTMVDIKQLLFVLEVVYKYFEIYDGGCIPASQVIVNNYDKSAGYPFNKFGKARLYYEALSFEEQDEIYAYTKRNVLPTLTQMNLKYAISAKNRARTVAGVSILSTMTGRMFHQKCLKSIAATRGVPVVIGTTKFYGGWDDMLRRLIKDVDNPVLMGWDYPKCDRAMPNLLRIVSSLVLARKHEACCSQSDRFYRLANECAQVLSEIVMCGGCYYVKPGGTSSGDATTAFANSVFNICQAVSANVCALMSCNGNKIEDLSIRALQKRLYSHVYRSDMVDSTFITEYYEFLNKHFSMMILSDDGVVCYNSDYASKGYIANISAFQQVLYYQNNVFMSESKCWVENNINNGPHEFCSQHTMLVKMDGDDVYLPYPDPSRILGAGCFVDDLLKTDSVLLIERFVSLAIDAYPLVYHENEEYQKVFRVYLEYIKKLYNDLGNQILDSYSVILSTCDGQKFTDESFYKNMYLRSAVMQSVGACVVCSSQTSLRCGSCIRKPLLCCKCCYDHVMATDHKYVLSVSPYVCNAPGCDVNDVTKLYLGGMSYYCEDHKPQYSFKLVMNGMVFGLYKQSCTGSPYIDDFNRIASCKWTDVDDYILANECTERLKLFAAETQKATEEAFKQSYASATIQEIVSERELILSWEIGKVKPPLNKNYVFTGYHFTKNGKTVLGEYVFDKSELTNGVYYRATTTYKLSVGDVFVLTSHSVANLSAPTLVPQENYSSIRFASVYSVPETFQSNVVNYQHIGMKRYCTVQGPPGTGKSHLAIGLAVYYCTARVVYTAASHAAVDALCEKAYKFLNINDCTRIVPAKVRVDCYDKFKINDTTRKYVFTTINALPEMVTDIVVVDEVSMLTNYELSVINARIRAKHYVYIGDPAQLPAPRVLLSKGSLEPKYFNTVTKLMCCLGPDIFLGTCYRCPKEIVDTVSALVYDNKLKAKNESSSLCFKVYFKGVTTHESSSAVNMQQIYLISKFLKANPLWHNAVFISPYNSQNFAAKRVLGLQTQTVDSAQGSEYDYVIYSQTAETAHSVNVNRFNVAITRAKKGILCVMCNMQLFEALQFTALALDKVPSKLQCTTNLFKDCSKSYVGYHPAHAPSFLAVDEKYKVNGDLAVCLGVGDSSVTYSRLISLMGFKLDLTLEGYCKLFITKEEAVKRVRAWVGFDAEGAHATRDNIGTNFPLQLGFSTGIDFVVEATGLFSERDGYSFKKAVAKAPPGEQFKHLIPLMTRGQRWDVVRPRIVQMFSDHLVDLSDSVVLVTWAASFELTCLRYFVKLGKETCCNVCTNRATVYNSRTGYYGCWRHSVSCDYLYNPLIVDIQQWGYSGSLSSNHDMYCSIHKGAHIASSDAIMTRCLAIYDCFCNNINWNVEYPIISNELSINSSCRTLQRVMLKAAMLCNRYSLCYDIGNPKAIACIKGYDFKFYDSQPIVKSVKTLVYSYEAHKDSFKDGLCMFWNCNVDKYPPNAVVCRFDTRVLNNLNLPGCNGGSLYVNKHAFHTNPFSRAAFEYLKPMPFFYYSDTPCVYMDGMDNKQVDYVPLKSATCITRCNLGGAVCLKHAEEYREYLESYNTATTAGFTFWVYKTFDFYNLWNTFTKLQSLENVVYNLVKTGYYTGQAGEMPCAIINDKVVAKIEQEDVVVFTNNTTYPTNIAVELFAKRSIRHHPELKLLRNLNIDVCWKHVIWDYVRQSIYCSNTFGVCTYTDLKCIDKLNVLFDGRDNGAFEAFKRSNNGVYISTTKVNSLSMIRGPPRAELNGVVVDKVGDAYCAFYFAVRKEGQDVIFSQSDSSNQSPQGNLGSNVGGNDALTVSTIFTQSRVISSFTCRTDMEKDFIALEQDVFIQKYGLEDYAFEHIVYGNFNQKIIGGLHLLIGLYRRQQTSNLVIQEFVSYDSSIHSYFITDEKSGGSKSVCTVIDILLDDFVALVKSLNLNCVSKVVNVNVDFKDFQFMLWCNDEKVMTFYPRLQAASDWKPGYSMPVLYKYLNSPMERVSLWNYGKPVTLPTGCMMNVAKYTQLCQYLNTTTLAVPVNMRVLHLGAGSEKGVAPGSAVLRQWLPSGTILVDNDLHPFVSDSVASYFGDCITLPFDCQWDLIISDMYDPITKNIGEYNVSKDGFFTYICHMIRDKLALGGSVAIKITEFSWNAELYKLMGCFAFWTVFCTNANASSSEGFLIGINYLGKSKVDIDGNVMHANYLFWRNSTVWNGGSYSLFDMAKFPLKLAGTAVINLRADQINDMVYSLLEKGKLLIRDTSKEVFVGDSLVNVI</sequence>
<evidence type="ECO:0000259" key="114">
    <source>
        <dbReference type="PROSITE" id="PS51960"/>
    </source>
</evidence>
<keyword evidence="21" id="KW-1132">Decay of host mRNAs by virus</keyword>
<dbReference type="CDD" id="cd21898">
    <property type="entry name" value="betaCoV_Nsp9"/>
    <property type="match status" value="1"/>
</dbReference>
<feature type="transmembrane region" description="Helical" evidence="92">
    <location>
        <begin position="3694"/>
        <end position="3715"/>
    </location>
</feature>
<dbReference type="SUPFAM" id="SSF142877">
    <property type="entry name" value="EndoU-like"/>
    <property type="match status" value="1"/>
</dbReference>
<dbReference type="GO" id="GO:0039657">
    <property type="term" value="P:symbiont-mediated suppression of host gene expression"/>
    <property type="evidence" value="ECO:0007669"/>
    <property type="project" value="UniProtKB-KW"/>
</dbReference>
<keyword evidence="18 88" id="KW-1192">Host mRNA suppression by virus</keyword>
<feature type="transmembrane region" description="Helical" evidence="92">
    <location>
        <begin position="3064"/>
        <end position="3089"/>
    </location>
</feature>
<dbReference type="InterPro" id="IPR013016">
    <property type="entry name" value="Peptidase_C16_CoV"/>
</dbReference>
<dbReference type="Pfam" id="PF13604">
    <property type="entry name" value="AAA_30"/>
    <property type="match status" value="1"/>
</dbReference>
<dbReference type="CDD" id="cd21519">
    <property type="entry name" value="betaCoV_Nsp2_MHV-like"/>
    <property type="match status" value="1"/>
</dbReference>
<evidence type="ECO:0000259" key="123">
    <source>
        <dbReference type="PROSITE" id="PS51994"/>
    </source>
</evidence>